<geneLocation type="plasmid" evidence="5 6">
    <name>pPP5</name>
</geneLocation>
<gene>
    <name evidence="5" type="ORF">PEPS_42600</name>
</gene>
<keyword evidence="4" id="KW-0233">DNA recombination</keyword>
<dbReference type="PANTHER" id="PTHR33293:SF1">
    <property type="entry name" value="INSERTION ELEMENT IS1 1 PROTEIN INSB-RELATED"/>
    <property type="match status" value="1"/>
</dbReference>
<comment type="function">
    <text evidence="1">Absolutely required for transposition of IS1.</text>
</comment>
<name>A0ABN6LFM2_9BACT</name>
<dbReference type="NCBIfam" id="NF033558">
    <property type="entry name" value="transpos_IS1"/>
    <property type="match status" value="1"/>
</dbReference>
<dbReference type="EMBL" id="AP025297">
    <property type="protein sequence ID" value="BDD01980.1"/>
    <property type="molecule type" value="Genomic_DNA"/>
</dbReference>
<dbReference type="Proteomes" id="UP001354989">
    <property type="component" value="Plasmid pPP5"/>
</dbReference>
<dbReference type="InterPro" id="IPR051354">
    <property type="entry name" value="Transposase_27_IS1"/>
</dbReference>
<reference evidence="5 6" key="1">
    <citation type="submission" date="2021-12" db="EMBL/GenBank/DDBJ databases">
        <title>Genome sequencing of bacteria with rrn-lacking chromosome and rrn-plasmid.</title>
        <authorList>
            <person name="Anda M."/>
            <person name="Iwasaki W."/>
        </authorList>
    </citation>
    <scope>NUCLEOTIDE SEQUENCE [LARGE SCALE GENOMIC DNA]</scope>
    <source>
        <strain evidence="5 6">NBRC 101262</strain>
        <plasmid evidence="5 6">pPP5</plasmid>
    </source>
</reference>
<evidence type="ECO:0000256" key="4">
    <source>
        <dbReference type="ARBA" id="ARBA00023172"/>
    </source>
</evidence>
<evidence type="ECO:0000256" key="1">
    <source>
        <dbReference type="ARBA" id="ARBA00004091"/>
    </source>
</evidence>
<keyword evidence="6" id="KW-1185">Reference proteome</keyword>
<protein>
    <submittedName>
        <fullName evidence="5">Transposase</fullName>
    </submittedName>
</protein>
<evidence type="ECO:0000313" key="6">
    <source>
        <dbReference type="Proteomes" id="UP001354989"/>
    </source>
</evidence>
<dbReference type="InterPro" id="IPR005063">
    <property type="entry name" value="Transposase_27"/>
</dbReference>
<accession>A0ABN6LFM2</accession>
<organism evidence="5 6">
    <name type="scientific">Persicobacter psychrovividus</name>
    <dbReference type="NCBI Taxonomy" id="387638"/>
    <lineage>
        <taxon>Bacteria</taxon>
        <taxon>Pseudomonadati</taxon>
        <taxon>Bacteroidota</taxon>
        <taxon>Cytophagia</taxon>
        <taxon>Cytophagales</taxon>
        <taxon>Persicobacteraceae</taxon>
        <taxon>Persicobacter</taxon>
    </lineage>
</organism>
<keyword evidence="5" id="KW-0614">Plasmid</keyword>
<evidence type="ECO:0000256" key="2">
    <source>
        <dbReference type="ARBA" id="ARBA00008841"/>
    </source>
</evidence>
<keyword evidence="3" id="KW-0815">Transposition</keyword>
<evidence type="ECO:0000313" key="5">
    <source>
        <dbReference type="EMBL" id="BDD01980.1"/>
    </source>
</evidence>
<proteinExistence type="inferred from homology"/>
<evidence type="ECO:0000256" key="3">
    <source>
        <dbReference type="ARBA" id="ARBA00022578"/>
    </source>
</evidence>
<dbReference type="Pfam" id="PF03400">
    <property type="entry name" value="DDE_Tnp_IS1"/>
    <property type="match status" value="1"/>
</dbReference>
<dbReference type="PANTHER" id="PTHR33293">
    <property type="entry name" value="INSERTION ELEMENT IS1 1 PROTEIN INSB-RELATED"/>
    <property type="match status" value="1"/>
</dbReference>
<comment type="similarity">
    <text evidence="2">Belongs to the transposase 27 family.</text>
</comment>
<sequence>MERDTLSELEVEIGYSTEWDEFWSYVGNKANQRWTWYLIEKKSGIIIAWENGRRKDSVLKELLLKVAKFPIKICYTDDWGAYQRLFPEEYLHLIGKDETWRIERKNLNFRQHIKRLARRTICFSKREDIHDKVISMYIERYYFKHGKYSASA</sequence>